<dbReference type="EMBL" id="FNQB01000003">
    <property type="protein sequence ID" value="SDZ44246.1"/>
    <property type="molecule type" value="Genomic_DNA"/>
</dbReference>
<dbReference type="Proteomes" id="UP000199632">
    <property type="component" value="Unassembled WGS sequence"/>
</dbReference>
<keyword evidence="2" id="KW-1185">Reference proteome</keyword>
<reference evidence="2" key="1">
    <citation type="submission" date="2016-10" db="EMBL/GenBank/DDBJ databases">
        <authorList>
            <person name="Varghese N."/>
            <person name="Submissions S."/>
        </authorList>
    </citation>
    <scope>NUCLEOTIDE SEQUENCE [LARGE SCALE GENOMIC DNA]</scope>
    <source>
        <strain evidence="2">DSM 44718</strain>
    </source>
</reference>
<accession>A0A1H3T1U9</accession>
<dbReference type="RefSeq" id="WP_090798213.1">
    <property type="nucleotide sequence ID" value="NZ_BOND01000004.1"/>
</dbReference>
<sequence>MWEGPLPIYGTDIVFRLRGKGEVRHFNANGTVWDDLREGRVLVGKNGGRTYEFTLRGRSTWNYRANDGRAFFRNNKTSGRDVLRINGAVEVDRKLLVTNSPEEYFCTDAVLTVQDGDISREYQRISRTPAPTPKL</sequence>
<proteinExistence type="predicted"/>
<evidence type="ECO:0000313" key="2">
    <source>
        <dbReference type="Proteomes" id="UP000199632"/>
    </source>
</evidence>
<name>A0A1H3T1U9_9ACTN</name>
<evidence type="ECO:0000313" key="1">
    <source>
        <dbReference type="EMBL" id="SDZ44246.1"/>
    </source>
</evidence>
<protein>
    <submittedName>
        <fullName evidence="1">Uncharacterized protein</fullName>
    </submittedName>
</protein>
<organism evidence="1 2">
    <name type="scientific">Asanoa ishikariensis</name>
    <dbReference type="NCBI Taxonomy" id="137265"/>
    <lineage>
        <taxon>Bacteria</taxon>
        <taxon>Bacillati</taxon>
        <taxon>Actinomycetota</taxon>
        <taxon>Actinomycetes</taxon>
        <taxon>Micromonosporales</taxon>
        <taxon>Micromonosporaceae</taxon>
        <taxon>Asanoa</taxon>
    </lineage>
</organism>
<dbReference type="AlphaFoldDB" id="A0A1H3T1U9"/>
<gene>
    <name evidence="1" type="ORF">SAMN05421684_5084</name>
</gene>